<dbReference type="PRINTS" id="PR00081">
    <property type="entry name" value="GDHRDH"/>
</dbReference>
<dbReference type="Proteomes" id="UP001652700">
    <property type="component" value="Unplaced"/>
</dbReference>
<dbReference type="InterPro" id="IPR002347">
    <property type="entry name" value="SDR_fam"/>
</dbReference>
<dbReference type="Pfam" id="PF13561">
    <property type="entry name" value="adh_short_C2"/>
    <property type="match status" value="1"/>
</dbReference>
<dbReference type="NCBIfam" id="NF005559">
    <property type="entry name" value="PRK07231.1"/>
    <property type="match status" value="1"/>
</dbReference>
<keyword evidence="2" id="KW-0560">Oxidoreductase</keyword>
<accession>A0ABM5KUB7</accession>
<dbReference type="GeneID" id="126889491"/>
<dbReference type="InterPro" id="IPR036291">
    <property type="entry name" value="NAD(P)-bd_dom_sf"/>
</dbReference>
<comment type="similarity">
    <text evidence="1">Belongs to the short-chain dehydrogenases/reductases (SDR) family.</text>
</comment>
<evidence type="ECO:0000313" key="4">
    <source>
        <dbReference type="Proteomes" id="UP001652700"/>
    </source>
</evidence>
<evidence type="ECO:0008006" key="5">
    <source>
        <dbReference type="Google" id="ProtNLM"/>
    </source>
</evidence>
<dbReference type="PANTHER" id="PTHR43943">
    <property type="entry name" value="DEHYDROGENASE/REDUCTASE (SDR FAMILY) MEMBER 4"/>
    <property type="match status" value="1"/>
</dbReference>
<dbReference type="PROSITE" id="PS00061">
    <property type="entry name" value="ADH_SHORT"/>
    <property type="match status" value="1"/>
</dbReference>
<dbReference type="RefSeq" id="XP_050513782.1">
    <property type="nucleotide sequence ID" value="XM_050657825.1"/>
</dbReference>
<dbReference type="EnsemblMetazoa" id="XM_050657825.1">
    <property type="protein sequence ID" value="XP_050513782.1"/>
    <property type="gene ID" value="LOC126889491"/>
</dbReference>
<proteinExistence type="inferred from homology"/>
<name>A0ABM5KUB7_DIAVI</name>
<dbReference type="SUPFAM" id="SSF51735">
    <property type="entry name" value="NAD(P)-binding Rossmann-fold domains"/>
    <property type="match status" value="1"/>
</dbReference>
<organism evidence="3 4">
    <name type="scientific">Diabrotica virgifera virgifera</name>
    <name type="common">western corn rootworm</name>
    <dbReference type="NCBI Taxonomy" id="50390"/>
    <lineage>
        <taxon>Eukaryota</taxon>
        <taxon>Metazoa</taxon>
        <taxon>Ecdysozoa</taxon>
        <taxon>Arthropoda</taxon>
        <taxon>Hexapoda</taxon>
        <taxon>Insecta</taxon>
        <taxon>Pterygota</taxon>
        <taxon>Neoptera</taxon>
        <taxon>Endopterygota</taxon>
        <taxon>Coleoptera</taxon>
        <taxon>Polyphaga</taxon>
        <taxon>Cucujiformia</taxon>
        <taxon>Chrysomeloidea</taxon>
        <taxon>Chrysomelidae</taxon>
        <taxon>Galerucinae</taxon>
        <taxon>Diabroticina</taxon>
        <taxon>Diabroticites</taxon>
        <taxon>Diabrotica</taxon>
    </lineage>
</organism>
<sequence>MPCIPTQFVTFINFGILFKHCFSKMVPKNRLVDRIALVTGSTNGIGLAIAERLAQEGAKVIVSSRKEENVKDTVKKLNDKGLLVTGVTCHVGDAEQRKLLVKEAERLGGLDILVQSAGVNPFIGNVLDCPEDKWDKIIDTNLKASFMLTKEVFHLLKKSKYGRVIYNGSVSAYTAHENLGAYPISKGALILLTKQAAFPLGAYNITCNCVVPGVINTTFGNVLVDSKEFQPYFKRMTPLKRFGVPEDVAGVVAFLASDDAAYVTAEAITVAGGFPSRL</sequence>
<dbReference type="PRINTS" id="PR00080">
    <property type="entry name" value="SDRFAMILY"/>
</dbReference>
<evidence type="ECO:0000256" key="2">
    <source>
        <dbReference type="ARBA" id="ARBA00023002"/>
    </source>
</evidence>
<evidence type="ECO:0000256" key="1">
    <source>
        <dbReference type="ARBA" id="ARBA00006484"/>
    </source>
</evidence>
<reference evidence="3" key="1">
    <citation type="submission" date="2025-05" db="UniProtKB">
        <authorList>
            <consortium name="EnsemblMetazoa"/>
        </authorList>
    </citation>
    <scope>IDENTIFICATION</scope>
</reference>
<evidence type="ECO:0000313" key="3">
    <source>
        <dbReference type="EnsemblMetazoa" id="XP_050513782.1"/>
    </source>
</evidence>
<dbReference type="PANTHER" id="PTHR43943:SF2">
    <property type="entry name" value="DEHYDROGENASE_REDUCTASE 4"/>
    <property type="match status" value="1"/>
</dbReference>
<dbReference type="Gene3D" id="3.40.50.720">
    <property type="entry name" value="NAD(P)-binding Rossmann-like Domain"/>
    <property type="match status" value="1"/>
</dbReference>
<keyword evidence="4" id="KW-1185">Reference proteome</keyword>
<dbReference type="InterPro" id="IPR020904">
    <property type="entry name" value="Sc_DH/Rdtase_CS"/>
</dbReference>
<protein>
    <recommendedName>
        <fullName evidence="5">Dehydrogenase/reductase SDR family member 4</fullName>
    </recommendedName>
</protein>